<evidence type="ECO:0000313" key="2">
    <source>
        <dbReference type="EMBL" id="CAA7031209.1"/>
    </source>
</evidence>
<gene>
    <name evidence="2" type="ORF">MERR_LOCUS18444</name>
    <name evidence="3" type="ORF">MERR_LOCUS30595</name>
</gene>
<sequence>MTVVVVIDDGDCSGDGGAIVSYQQHISSQIWALPFFFPKVMVMMVKMMTITPVMNSVIGLLINSVIV</sequence>
<proteinExistence type="predicted"/>
<dbReference type="AlphaFoldDB" id="A0A6D2K1V3"/>
<protein>
    <submittedName>
        <fullName evidence="3">Uncharacterized protein</fullName>
    </submittedName>
</protein>
<keyword evidence="4" id="KW-1185">Reference proteome</keyword>
<dbReference type="EMBL" id="CACVBM020001105">
    <property type="protein sequence ID" value="CAA7031209.1"/>
    <property type="molecule type" value="Genomic_DNA"/>
</dbReference>
<feature type="transmembrane region" description="Helical" evidence="1">
    <location>
        <begin position="40"/>
        <end position="62"/>
    </location>
</feature>
<dbReference type="Proteomes" id="UP000467841">
    <property type="component" value="Unassembled WGS sequence"/>
</dbReference>
<keyword evidence="1" id="KW-0472">Membrane</keyword>
<reference evidence="3 4" key="1">
    <citation type="submission" date="2020-01" db="EMBL/GenBank/DDBJ databases">
        <authorList>
            <person name="Mishra B."/>
        </authorList>
    </citation>
    <scope>NUCLEOTIDE SEQUENCE [LARGE SCALE GENOMIC DNA]</scope>
</reference>
<organism evidence="3 4">
    <name type="scientific">Microthlaspi erraticum</name>
    <dbReference type="NCBI Taxonomy" id="1685480"/>
    <lineage>
        <taxon>Eukaryota</taxon>
        <taxon>Viridiplantae</taxon>
        <taxon>Streptophyta</taxon>
        <taxon>Embryophyta</taxon>
        <taxon>Tracheophyta</taxon>
        <taxon>Spermatophyta</taxon>
        <taxon>Magnoliopsida</taxon>
        <taxon>eudicotyledons</taxon>
        <taxon>Gunneridae</taxon>
        <taxon>Pentapetalae</taxon>
        <taxon>rosids</taxon>
        <taxon>malvids</taxon>
        <taxon>Brassicales</taxon>
        <taxon>Brassicaceae</taxon>
        <taxon>Coluteocarpeae</taxon>
        <taxon>Microthlaspi</taxon>
    </lineage>
</organism>
<evidence type="ECO:0000313" key="4">
    <source>
        <dbReference type="Proteomes" id="UP000467841"/>
    </source>
</evidence>
<evidence type="ECO:0000256" key="1">
    <source>
        <dbReference type="SAM" id="Phobius"/>
    </source>
</evidence>
<keyword evidence="1" id="KW-0812">Transmembrane</keyword>
<accession>A0A6D2K1V3</accession>
<evidence type="ECO:0000313" key="3">
    <source>
        <dbReference type="EMBL" id="CAA7043360.1"/>
    </source>
</evidence>
<dbReference type="EMBL" id="CACVBM020001276">
    <property type="protein sequence ID" value="CAA7043360.1"/>
    <property type="molecule type" value="Genomic_DNA"/>
</dbReference>
<keyword evidence="1" id="KW-1133">Transmembrane helix</keyword>
<name>A0A6D2K1V3_9BRAS</name>